<evidence type="ECO:0000313" key="2">
    <source>
        <dbReference type="Proteomes" id="UP000237271"/>
    </source>
</evidence>
<dbReference type="Proteomes" id="UP000237271">
    <property type="component" value="Unassembled WGS sequence"/>
</dbReference>
<name>A0A2P4XX00_9STRA</name>
<reference evidence="1 2" key="1">
    <citation type="journal article" date="2017" name="Genome Biol. Evol.">
        <title>Phytophthora megakarya and P. palmivora, closely related causal agents of cacao black pod rot, underwent increases in genome sizes and gene numbers by different mechanisms.</title>
        <authorList>
            <person name="Ali S.S."/>
            <person name="Shao J."/>
            <person name="Lary D.J."/>
            <person name="Kronmiller B."/>
            <person name="Shen D."/>
            <person name="Strem M.D."/>
            <person name="Amoako-Attah I."/>
            <person name="Akrofi A.Y."/>
            <person name="Begoude B.A."/>
            <person name="Ten Hoopen G.M."/>
            <person name="Coulibaly K."/>
            <person name="Kebe B.I."/>
            <person name="Melnick R.L."/>
            <person name="Guiltinan M.J."/>
            <person name="Tyler B.M."/>
            <person name="Meinhardt L.W."/>
            <person name="Bailey B.A."/>
        </authorList>
    </citation>
    <scope>NUCLEOTIDE SEQUENCE [LARGE SCALE GENOMIC DNA]</scope>
    <source>
        <strain evidence="2">sbr112.9</strain>
    </source>
</reference>
<keyword evidence="2" id="KW-1185">Reference proteome</keyword>
<gene>
    <name evidence="1" type="ORF">PHPALM_13515</name>
</gene>
<dbReference type="OrthoDB" id="129568at2759"/>
<sequence length="107" mass="12255">MPILTKFNDFRTRNAYNIVLESWLDTKTLDEISAALKAFKTGPMKNQFIMWYDDGITPPQFTSALNKITNPDKRKSYGALESHYKKFVEMKDQQAAAAIKKAAEEMS</sequence>
<evidence type="ECO:0000313" key="1">
    <source>
        <dbReference type="EMBL" id="POM70104.1"/>
    </source>
</evidence>
<organism evidence="1 2">
    <name type="scientific">Phytophthora palmivora</name>
    <dbReference type="NCBI Taxonomy" id="4796"/>
    <lineage>
        <taxon>Eukaryota</taxon>
        <taxon>Sar</taxon>
        <taxon>Stramenopiles</taxon>
        <taxon>Oomycota</taxon>
        <taxon>Peronosporomycetes</taxon>
        <taxon>Peronosporales</taxon>
        <taxon>Peronosporaceae</taxon>
        <taxon>Phytophthora</taxon>
    </lineage>
</organism>
<dbReference type="EMBL" id="NCKW01007431">
    <property type="protein sequence ID" value="POM70104.1"/>
    <property type="molecule type" value="Genomic_DNA"/>
</dbReference>
<accession>A0A2P4XX00</accession>
<proteinExistence type="predicted"/>
<comment type="caution">
    <text evidence="1">The sequence shown here is derived from an EMBL/GenBank/DDBJ whole genome shotgun (WGS) entry which is preliminary data.</text>
</comment>
<dbReference type="AlphaFoldDB" id="A0A2P4XX00"/>
<protein>
    <submittedName>
        <fullName evidence="1">Secreted RxLR effector peptide protein</fullName>
    </submittedName>
</protein>